<gene>
    <name evidence="1" type="ORF">DI563_08100</name>
</gene>
<name>A0A2W5QI11_VARPD</name>
<proteinExistence type="predicted"/>
<protein>
    <recommendedName>
        <fullName evidence="3">Peptidoglycan binding-like domain-containing protein</fullName>
    </recommendedName>
</protein>
<organism evidence="1 2">
    <name type="scientific">Variovorax paradoxus</name>
    <dbReference type="NCBI Taxonomy" id="34073"/>
    <lineage>
        <taxon>Bacteria</taxon>
        <taxon>Pseudomonadati</taxon>
        <taxon>Pseudomonadota</taxon>
        <taxon>Betaproteobacteria</taxon>
        <taxon>Burkholderiales</taxon>
        <taxon>Comamonadaceae</taxon>
        <taxon>Variovorax</taxon>
    </lineage>
</organism>
<evidence type="ECO:0000313" key="2">
    <source>
        <dbReference type="Proteomes" id="UP000249135"/>
    </source>
</evidence>
<accession>A0A2W5QI11</accession>
<evidence type="ECO:0000313" key="1">
    <source>
        <dbReference type="EMBL" id="PZQ76019.1"/>
    </source>
</evidence>
<comment type="caution">
    <text evidence="1">The sequence shown here is derived from an EMBL/GenBank/DDBJ whole genome shotgun (WGS) entry which is preliminary data.</text>
</comment>
<evidence type="ECO:0008006" key="3">
    <source>
        <dbReference type="Google" id="ProtNLM"/>
    </source>
</evidence>
<reference evidence="1 2" key="1">
    <citation type="submission" date="2017-08" db="EMBL/GenBank/DDBJ databases">
        <title>Infants hospitalized years apart are colonized by the same room-sourced microbial strains.</title>
        <authorList>
            <person name="Brooks B."/>
            <person name="Olm M.R."/>
            <person name="Firek B.A."/>
            <person name="Baker R."/>
            <person name="Thomas B.C."/>
            <person name="Morowitz M.J."/>
            <person name="Banfield J.F."/>
        </authorList>
    </citation>
    <scope>NUCLEOTIDE SEQUENCE [LARGE SCALE GENOMIC DNA]</scope>
    <source>
        <strain evidence="1">S2_005_003_R2_41</strain>
    </source>
</reference>
<sequence length="179" mass="19749">MAFTTTATRKSGGVANAYNIDWSVGLIGSNIREDVMLVQALFRIFYYELMGFNDGMDPPPDEPAVIAVDGIIGPATRRHIKHFQGQMVAQGYRVVQDGSCDPFRAQGQLSTVTHSTYTLELLDIQCFNLCTKQGINNYDNLPNRDDMPAPLRAALKTRKKTARQYTYVAPQTVPTTGGA</sequence>
<dbReference type="EMBL" id="QFPP01000066">
    <property type="protein sequence ID" value="PZQ76019.1"/>
    <property type="molecule type" value="Genomic_DNA"/>
</dbReference>
<dbReference type="AlphaFoldDB" id="A0A2W5QI11"/>
<dbReference type="Proteomes" id="UP000249135">
    <property type="component" value="Unassembled WGS sequence"/>
</dbReference>